<feature type="transmembrane region" description="Helical" evidence="12">
    <location>
        <begin position="96"/>
        <end position="117"/>
    </location>
</feature>
<dbReference type="GO" id="GO:0015293">
    <property type="term" value="F:symporter activity"/>
    <property type="evidence" value="ECO:0007669"/>
    <property type="project" value="TreeGrafter"/>
</dbReference>
<dbReference type="GO" id="GO:0005886">
    <property type="term" value="C:plasma membrane"/>
    <property type="evidence" value="ECO:0007669"/>
    <property type="project" value="UniProtKB-SubCell"/>
</dbReference>
<dbReference type="PANTHER" id="PTHR42985:SF40">
    <property type="entry name" value="LD47995P-RELATED"/>
    <property type="match status" value="1"/>
</dbReference>
<evidence type="ECO:0000256" key="6">
    <source>
        <dbReference type="ARBA" id="ARBA00022989"/>
    </source>
</evidence>
<dbReference type="InterPro" id="IPR001734">
    <property type="entry name" value="Na/solute_symporter"/>
</dbReference>
<dbReference type="InterPro" id="IPR038377">
    <property type="entry name" value="Na/Glc_symporter_sf"/>
</dbReference>
<evidence type="ECO:0000256" key="5">
    <source>
        <dbReference type="ARBA" id="ARBA00022692"/>
    </source>
</evidence>
<dbReference type="Proteomes" id="UP000678393">
    <property type="component" value="Unassembled WGS sequence"/>
</dbReference>
<keyword evidence="9 12" id="KW-0472">Membrane</keyword>
<keyword evidence="7" id="KW-0915">Sodium</keyword>
<keyword evidence="6 12" id="KW-1133">Transmembrane helix</keyword>
<keyword evidence="4" id="KW-1003">Cell membrane</keyword>
<protein>
    <recommendedName>
        <fullName evidence="15">Sodium-dependent multivitamin transporter</fullName>
    </recommendedName>
</protein>
<comment type="caution">
    <text evidence="13">The sequence shown here is derived from an EMBL/GenBank/DDBJ whole genome shotgun (WGS) entry which is preliminary data.</text>
</comment>
<feature type="transmembrane region" description="Helical" evidence="12">
    <location>
        <begin position="154"/>
        <end position="174"/>
    </location>
</feature>
<evidence type="ECO:0000256" key="12">
    <source>
        <dbReference type="SAM" id="Phobius"/>
    </source>
</evidence>
<sequence>MTRTQYLWAGRQTPSHCATDPYMCLAPYASSAETSGISLLGIPMDFYLYGEMSSLVSIGMAMGCIYALLLLVPLMYPLRLLSLYEYLELRFQSRSLRLLALLIGMLQTLGYMAIALLSPALALQAGVGLPVWLSVGVIGLIGTLYTAIGGIKSVVWTDAFQCFVTLGGMLTIIIRGFSVVRGGNAVFKIIQESGRTSYSKISLDPRVKLTWWGTTIGFSFY</sequence>
<dbReference type="PROSITE" id="PS50283">
    <property type="entry name" value="NA_SOLUT_SYMP_3"/>
    <property type="match status" value="1"/>
</dbReference>
<evidence type="ECO:0008006" key="15">
    <source>
        <dbReference type="Google" id="ProtNLM"/>
    </source>
</evidence>
<evidence type="ECO:0000256" key="9">
    <source>
        <dbReference type="ARBA" id="ARBA00023136"/>
    </source>
</evidence>
<gene>
    <name evidence="13" type="ORF">CUNI_LOCUS16488</name>
</gene>
<keyword evidence="5 12" id="KW-0812">Transmembrane</keyword>
<proteinExistence type="inferred from homology"/>
<evidence type="ECO:0000256" key="7">
    <source>
        <dbReference type="ARBA" id="ARBA00023053"/>
    </source>
</evidence>
<dbReference type="OrthoDB" id="10043921at2759"/>
<evidence type="ECO:0000256" key="2">
    <source>
        <dbReference type="ARBA" id="ARBA00006434"/>
    </source>
</evidence>
<evidence type="ECO:0000256" key="8">
    <source>
        <dbReference type="ARBA" id="ARBA00023065"/>
    </source>
</evidence>
<dbReference type="GO" id="GO:0006814">
    <property type="term" value="P:sodium ion transport"/>
    <property type="evidence" value="ECO:0007669"/>
    <property type="project" value="UniProtKB-KW"/>
</dbReference>
<keyword evidence="3" id="KW-0813">Transport</keyword>
<organism evidence="13 14">
    <name type="scientific">Candidula unifasciata</name>
    <dbReference type="NCBI Taxonomy" id="100452"/>
    <lineage>
        <taxon>Eukaryota</taxon>
        <taxon>Metazoa</taxon>
        <taxon>Spiralia</taxon>
        <taxon>Lophotrochozoa</taxon>
        <taxon>Mollusca</taxon>
        <taxon>Gastropoda</taxon>
        <taxon>Heterobranchia</taxon>
        <taxon>Euthyneura</taxon>
        <taxon>Panpulmonata</taxon>
        <taxon>Eupulmonata</taxon>
        <taxon>Stylommatophora</taxon>
        <taxon>Helicina</taxon>
        <taxon>Helicoidea</taxon>
        <taxon>Geomitridae</taxon>
        <taxon>Candidula</taxon>
    </lineage>
</organism>
<keyword evidence="10" id="KW-0739">Sodium transport</keyword>
<evidence type="ECO:0000256" key="11">
    <source>
        <dbReference type="RuleBase" id="RU362091"/>
    </source>
</evidence>
<dbReference type="InterPro" id="IPR051163">
    <property type="entry name" value="Sodium:Solute_Symporter_SSF"/>
</dbReference>
<accession>A0A8S3ZST8</accession>
<evidence type="ECO:0000256" key="1">
    <source>
        <dbReference type="ARBA" id="ARBA00004651"/>
    </source>
</evidence>
<comment type="similarity">
    <text evidence="2 11">Belongs to the sodium:solute symporter (SSF) (TC 2.A.21) family.</text>
</comment>
<dbReference type="AlphaFoldDB" id="A0A8S3ZST8"/>
<evidence type="ECO:0000256" key="4">
    <source>
        <dbReference type="ARBA" id="ARBA00022475"/>
    </source>
</evidence>
<comment type="subcellular location">
    <subcellularLocation>
        <location evidence="1">Cell membrane</location>
        <topology evidence="1">Multi-pass membrane protein</topology>
    </subcellularLocation>
</comment>
<name>A0A8S3ZST8_9EUPU</name>
<evidence type="ECO:0000256" key="10">
    <source>
        <dbReference type="ARBA" id="ARBA00023201"/>
    </source>
</evidence>
<feature type="transmembrane region" description="Helical" evidence="12">
    <location>
        <begin position="129"/>
        <end position="148"/>
    </location>
</feature>
<dbReference type="EMBL" id="CAJHNH020004349">
    <property type="protein sequence ID" value="CAG5130930.1"/>
    <property type="molecule type" value="Genomic_DNA"/>
</dbReference>
<keyword evidence="14" id="KW-1185">Reference proteome</keyword>
<reference evidence="13" key="1">
    <citation type="submission" date="2021-04" db="EMBL/GenBank/DDBJ databases">
        <authorList>
            <consortium name="Molecular Ecology Group"/>
        </authorList>
    </citation>
    <scope>NUCLEOTIDE SEQUENCE</scope>
</reference>
<feature type="transmembrane region" description="Helical" evidence="12">
    <location>
        <begin position="54"/>
        <end position="76"/>
    </location>
</feature>
<dbReference type="PANTHER" id="PTHR42985">
    <property type="entry name" value="SODIUM-COUPLED MONOCARBOXYLATE TRANSPORTER"/>
    <property type="match status" value="1"/>
</dbReference>
<evidence type="ECO:0000313" key="14">
    <source>
        <dbReference type="Proteomes" id="UP000678393"/>
    </source>
</evidence>
<dbReference type="Pfam" id="PF00474">
    <property type="entry name" value="SSF"/>
    <property type="match status" value="1"/>
</dbReference>
<dbReference type="Gene3D" id="1.20.1730.10">
    <property type="entry name" value="Sodium/glucose cotransporter"/>
    <property type="match status" value="1"/>
</dbReference>
<evidence type="ECO:0000256" key="3">
    <source>
        <dbReference type="ARBA" id="ARBA00022448"/>
    </source>
</evidence>
<keyword evidence="8" id="KW-0406">Ion transport</keyword>
<feature type="non-terminal residue" evidence="13">
    <location>
        <position position="1"/>
    </location>
</feature>
<evidence type="ECO:0000313" key="13">
    <source>
        <dbReference type="EMBL" id="CAG5130930.1"/>
    </source>
</evidence>